<dbReference type="Proteomes" id="UP000009875">
    <property type="component" value="Unassembled WGS sequence"/>
</dbReference>
<evidence type="ECO:0000259" key="2">
    <source>
        <dbReference type="Pfam" id="PF12146"/>
    </source>
</evidence>
<evidence type="ECO:0000313" key="4">
    <source>
        <dbReference type="Proteomes" id="UP000009875"/>
    </source>
</evidence>
<sequence length="245" mass="27300">MDEIYLEQDGDHAILLLHAYTSYSRDFRVFSNALEEAGYTVYAPHFAGHGIEDPDGVIQHGIDEWVKDGQAALDWLKAKGYEKISVFGLSLGGVVASYLALENPDLVSAGTFSAPVAGNYGLSIEDEFKEWYYNKKQAMGYSQEEVDGFYQDYVQDGLAKVTEGIEAFRQEKMVDRYHEITMPIFIGQGGEDKNIAPEHGQAFKDALVNAPVTYKLYPQAGHVLTIGRVGKELREDLLAFLQEAN</sequence>
<dbReference type="eggNOG" id="COG1647">
    <property type="taxonomic scope" value="Bacteria"/>
</dbReference>
<accession>K9E8W6</accession>
<dbReference type="ESTHER" id="9lact-k9e8w6">
    <property type="family name" value="CarbLipBact_1"/>
</dbReference>
<dbReference type="PANTHER" id="PTHR43194:SF2">
    <property type="entry name" value="PEROXISOMAL MEMBRANE PROTEIN LPX1"/>
    <property type="match status" value="1"/>
</dbReference>
<dbReference type="AlphaFoldDB" id="K9E8W6"/>
<dbReference type="Pfam" id="PF12146">
    <property type="entry name" value="Hydrolase_4"/>
    <property type="match status" value="1"/>
</dbReference>
<feature type="active site" description="Charge relay system" evidence="1">
    <location>
        <position position="222"/>
    </location>
</feature>
<dbReference type="InterPro" id="IPR029058">
    <property type="entry name" value="AB_hydrolase_fold"/>
</dbReference>
<dbReference type="GO" id="GO:0052689">
    <property type="term" value="F:carboxylic ester hydrolase activity"/>
    <property type="evidence" value="ECO:0007669"/>
    <property type="project" value="InterPro"/>
</dbReference>
<dbReference type="PIRSF" id="PIRSF017388">
    <property type="entry name" value="Esterase_lipase"/>
    <property type="match status" value="1"/>
</dbReference>
<gene>
    <name evidence="3" type="ORF">HMPREF9698_01470</name>
</gene>
<reference evidence="3 4" key="1">
    <citation type="submission" date="2012-09" db="EMBL/GenBank/DDBJ databases">
        <title>The Genome Sequence of Alloiococcus otitis ATCC 51267.</title>
        <authorList>
            <consortium name="The Broad Institute Genome Sequencing Platform"/>
            <person name="Earl A."/>
            <person name="Ward D."/>
            <person name="Feldgarden M."/>
            <person name="Gevers D."/>
            <person name="Huys G."/>
            <person name="Walker B."/>
            <person name="Young S.K."/>
            <person name="Zeng Q."/>
            <person name="Gargeya S."/>
            <person name="Fitzgerald M."/>
            <person name="Haas B."/>
            <person name="Abouelleil A."/>
            <person name="Alvarado L."/>
            <person name="Arachchi H.M."/>
            <person name="Berlin A.M."/>
            <person name="Chapman S.B."/>
            <person name="Goldberg J."/>
            <person name="Griggs A."/>
            <person name="Gujja S."/>
            <person name="Hansen M."/>
            <person name="Howarth C."/>
            <person name="Imamovic A."/>
            <person name="Larimer J."/>
            <person name="McCowen C."/>
            <person name="Montmayeur A."/>
            <person name="Murphy C."/>
            <person name="Neiman D."/>
            <person name="Pearson M."/>
            <person name="Priest M."/>
            <person name="Roberts A."/>
            <person name="Saif S."/>
            <person name="Shea T."/>
            <person name="Sisk P."/>
            <person name="Sykes S."/>
            <person name="Wortman J."/>
            <person name="Nusbaum C."/>
            <person name="Birren B."/>
        </authorList>
    </citation>
    <scope>NUCLEOTIDE SEQUENCE [LARGE SCALE GENOMIC DNA]</scope>
    <source>
        <strain evidence="3 4">ATCC 51267</strain>
    </source>
</reference>
<evidence type="ECO:0000256" key="1">
    <source>
        <dbReference type="PIRSR" id="PIRSR017388-1"/>
    </source>
</evidence>
<dbReference type="SUPFAM" id="SSF53474">
    <property type="entry name" value="alpha/beta-Hydrolases"/>
    <property type="match status" value="1"/>
</dbReference>
<dbReference type="PANTHER" id="PTHR43194">
    <property type="entry name" value="HYDROLASE ALPHA/BETA FOLD FAMILY"/>
    <property type="match status" value="1"/>
</dbReference>
<feature type="domain" description="Serine aminopeptidase S33" evidence="2">
    <location>
        <begin position="11"/>
        <end position="224"/>
    </location>
</feature>
<evidence type="ECO:0000313" key="3">
    <source>
        <dbReference type="EMBL" id="EKU93128.1"/>
    </source>
</evidence>
<comment type="caution">
    <text evidence="3">The sequence shown here is derived from an EMBL/GenBank/DDBJ whole genome shotgun (WGS) entry which is preliminary data.</text>
</comment>
<dbReference type="InterPro" id="IPR050228">
    <property type="entry name" value="Carboxylesterase_BioH"/>
</dbReference>
<proteinExistence type="predicted"/>
<protein>
    <recommendedName>
        <fullName evidence="2">Serine aminopeptidase S33 domain-containing protein</fullName>
    </recommendedName>
</protein>
<dbReference type="STRING" id="883081.HMPREF9698_01470"/>
<keyword evidence="4" id="KW-1185">Reference proteome</keyword>
<dbReference type="Gene3D" id="3.40.50.1820">
    <property type="entry name" value="alpha/beta hydrolase"/>
    <property type="match status" value="1"/>
</dbReference>
<dbReference type="EMBL" id="AGXA01000024">
    <property type="protein sequence ID" value="EKU93128.1"/>
    <property type="molecule type" value="Genomic_DNA"/>
</dbReference>
<organism evidence="3 4">
    <name type="scientific">Alloiococcus otitis ATCC 51267</name>
    <dbReference type="NCBI Taxonomy" id="883081"/>
    <lineage>
        <taxon>Bacteria</taxon>
        <taxon>Bacillati</taxon>
        <taxon>Bacillota</taxon>
        <taxon>Bacilli</taxon>
        <taxon>Lactobacillales</taxon>
        <taxon>Carnobacteriaceae</taxon>
        <taxon>Alloiococcus</taxon>
    </lineage>
</organism>
<dbReference type="InterPro" id="IPR012354">
    <property type="entry name" value="Esterase_lipase"/>
</dbReference>
<dbReference type="RefSeq" id="WP_003778602.1">
    <property type="nucleotide sequence ID" value="NZ_JH992960.1"/>
</dbReference>
<name>K9E8W6_9LACT</name>
<feature type="active site" description="Nucleophile" evidence="1">
    <location>
        <position position="90"/>
    </location>
</feature>
<feature type="active site" description="Charge relay system" evidence="1">
    <location>
        <position position="192"/>
    </location>
</feature>
<dbReference type="InterPro" id="IPR022742">
    <property type="entry name" value="Hydrolase_4"/>
</dbReference>
<dbReference type="HOGENOM" id="CLU_076594_2_0_9"/>